<dbReference type="Gene3D" id="3.40.50.720">
    <property type="entry name" value="NAD(P)-binding Rossmann-like Domain"/>
    <property type="match status" value="1"/>
</dbReference>
<dbReference type="GO" id="GO:0000166">
    <property type="term" value="F:nucleotide binding"/>
    <property type="evidence" value="ECO:0007669"/>
    <property type="project" value="InterPro"/>
</dbReference>
<gene>
    <name evidence="3" type="ORF">AWRI4620_LOCUS9265</name>
</gene>
<proteinExistence type="predicted"/>
<sequence>MASPLADPITFAIIGVGLIGPRHAQSVVKSSSASLVAICDPLAHGAALATELDVHHFETISEMLASVHKPEAAIICTPTHTHVAIAKELSSAGVHVLIEKPFSSDIQSGKELLAHLEASGVRSLVGHHRRFNPYMVTAKDIIASGALGDIVAINGLWTTFKPLEYFDAPGEWRRGETGGVVLINLVHEIDLLHHMFGPIARVHAEKTISRRTFDAEEGAALTLRFTSGVVGTFILSDNSPSPYNFEAGTGENPLIPQSGMDFYRVFGSEASLSVPDMTIWSFRGTAKSWHSEMVKDTVAVAEGVPFDLQLQHFINVVHGAEKPSCSAQAGLATLVVCSAIKEALDNNSTVEIEKYDL</sequence>
<name>A0A9N8PVW8_9PEZI</name>
<dbReference type="OrthoDB" id="446809at2759"/>
<dbReference type="InterPro" id="IPR051450">
    <property type="entry name" value="Gfo/Idh/MocA_Oxidoreductases"/>
</dbReference>
<dbReference type="PANTHER" id="PTHR43377:SF1">
    <property type="entry name" value="BILIVERDIN REDUCTASE A"/>
    <property type="match status" value="1"/>
</dbReference>
<dbReference type="Gene3D" id="3.30.360.10">
    <property type="entry name" value="Dihydrodipicolinate Reductase, domain 2"/>
    <property type="match status" value="1"/>
</dbReference>
<protein>
    <recommendedName>
        <fullName evidence="5">Quinate utilization oxidoreductase QutH</fullName>
    </recommendedName>
</protein>
<dbReference type="SUPFAM" id="SSF51735">
    <property type="entry name" value="NAD(P)-binding Rossmann-fold domains"/>
    <property type="match status" value="1"/>
</dbReference>
<dbReference type="AlphaFoldDB" id="A0A9N8PVW8"/>
<accession>A0A9N8PVW8</accession>
<evidence type="ECO:0000313" key="3">
    <source>
        <dbReference type="EMBL" id="CAD0115010.1"/>
    </source>
</evidence>
<dbReference type="Pfam" id="PF01408">
    <property type="entry name" value="GFO_IDH_MocA"/>
    <property type="match status" value="1"/>
</dbReference>
<evidence type="ECO:0008006" key="5">
    <source>
        <dbReference type="Google" id="ProtNLM"/>
    </source>
</evidence>
<comment type="caution">
    <text evidence="3">The sequence shown here is derived from an EMBL/GenBank/DDBJ whole genome shotgun (WGS) entry which is preliminary data.</text>
</comment>
<evidence type="ECO:0000313" key="4">
    <source>
        <dbReference type="Proteomes" id="UP000745764"/>
    </source>
</evidence>
<evidence type="ECO:0000259" key="1">
    <source>
        <dbReference type="Pfam" id="PF01408"/>
    </source>
</evidence>
<reference evidence="3" key="1">
    <citation type="submission" date="2020-06" db="EMBL/GenBank/DDBJ databases">
        <authorList>
            <person name="Onetto C."/>
        </authorList>
    </citation>
    <scope>NUCLEOTIDE SEQUENCE</scope>
</reference>
<dbReference type="SUPFAM" id="SSF55347">
    <property type="entry name" value="Glyceraldehyde-3-phosphate dehydrogenase-like, C-terminal domain"/>
    <property type="match status" value="1"/>
</dbReference>
<dbReference type="Proteomes" id="UP000745764">
    <property type="component" value="Unassembled WGS sequence"/>
</dbReference>
<feature type="domain" description="Gfo/Idh/MocA-like oxidoreductase C-terminal" evidence="2">
    <location>
        <begin position="139"/>
        <end position="352"/>
    </location>
</feature>
<dbReference type="InterPro" id="IPR004104">
    <property type="entry name" value="Gfo/Idh/MocA-like_OxRdtase_C"/>
</dbReference>
<evidence type="ECO:0000259" key="2">
    <source>
        <dbReference type="Pfam" id="PF02894"/>
    </source>
</evidence>
<dbReference type="Pfam" id="PF02894">
    <property type="entry name" value="GFO_IDH_MocA_C"/>
    <property type="match status" value="1"/>
</dbReference>
<keyword evidence="4" id="KW-1185">Reference proteome</keyword>
<dbReference type="EMBL" id="CAINUL010000019">
    <property type="protein sequence ID" value="CAD0115010.1"/>
    <property type="molecule type" value="Genomic_DNA"/>
</dbReference>
<organism evidence="3 4">
    <name type="scientific">Aureobasidium uvarum</name>
    <dbReference type="NCBI Taxonomy" id="2773716"/>
    <lineage>
        <taxon>Eukaryota</taxon>
        <taxon>Fungi</taxon>
        <taxon>Dikarya</taxon>
        <taxon>Ascomycota</taxon>
        <taxon>Pezizomycotina</taxon>
        <taxon>Dothideomycetes</taxon>
        <taxon>Dothideomycetidae</taxon>
        <taxon>Dothideales</taxon>
        <taxon>Saccotheciaceae</taxon>
        <taxon>Aureobasidium</taxon>
    </lineage>
</organism>
<dbReference type="PANTHER" id="PTHR43377">
    <property type="entry name" value="BILIVERDIN REDUCTASE A"/>
    <property type="match status" value="1"/>
</dbReference>
<dbReference type="InterPro" id="IPR000683">
    <property type="entry name" value="Gfo/Idh/MocA-like_OxRdtase_N"/>
</dbReference>
<feature type="domain" description="Gfo/Idh/MocA-like oxidoreductase N-terminal" evidence="1">
    <location>
        <begin position="10"/>
        <end position="127"/>
    </location>
</feature>
<dbReference type="InterPro" id="IPR036291">
    <property type="entry name" value="NAD(P)-bd_dom_sf"/>
</dbReference>